<comment type="similarity">
    <text evidence="1">Belongs to the UDP-N-acetylglucosamine 2-epimerase family.</text>
</comment>
<feature type="domain" description="UDP-N-acetylglucosamine 2-epimerase" evidence="2">
    <location>
        <begin position="37"/>
        <end position="374"/>
    </location>
</feature>
<dbReference type="SUPFAM" id="SSF53756">
    <property type="entry name" value="UDP-Glycosyltransferase/glycogen phosphorylase"/>
    <property type="match status" value="1"/>
</dbReference>
<gene>
    <name evidence="3" type="primary">wecB</name>
    <name evidence="3" type="ORF">G3T16_04290</name>
</gene>
<dbReference type="EC" id="5.1.3.14" evidence="3"/>
<dbReference type="GO" id="GO:0008761">
    <property type="term" value="F:UDP-N-acetylglucosamine 2-epimerase activity"/>
    <property type="evidence" value="ECO:0007669"/>
    <property type="project" value="UniProtKB-EC"/>
</dbReference>
<dbReference type="Proteomes" id="UP000477680">
    <property type="component" value="Chromosome"/>
</dbReference>
<evidence type="ECO:0000313" key="4">
    <source>
        <dbReference type="Proteomes" id="UP000477680"/>
    </source>
</evidence>
<dbReference type="AlphaFoldDB" id="A0A6C0TY80"/>
<dbReference type="NCBIfam" id="TIGR00236">
    <property type="entry name" value="wecB"/>
    <property type="match status" value="1"/>
</dbReference>
<sequence length="384" mass="41423">MQHSTHLPHILCVVGARPNFMKIAPIMRAFSAPGSGLSASLVHTGQHYDAAMKHAFFEQLHIPEPDVDLEVGSGSHAEQTAQIMQRFEPVLDERKPTAVLVVGDVNSTIACALVAVKKQVPVMHVEAGLRSGDRSMPEEINRILTDQLSDLLFTTEAGAAANLQREGIGSDKVFFVGNVMIDTLRYNLASAVPARITLEGVEGAQLERAVMADNYGLLTLHRPSNVDDPVVLKRLLSVLVETSRQTPLVFPVHPRTRARIAAADLDALLAKGNILLLPPQGYLEMLGLMRDARLVLTDSGGIQEETTALGVPCITLRESTERPITVEQGTNTVVGTDPAAIRRACEEIISGRGKAGRQPELWDGAAAQRIAAVILDWCRGARAA</sequence>
<accession>A0A6C0TY80</accession>
<evidence type="ECO:0000259" key="2">
    <source>
        <dbReference type="Pfam" id="PF02350"/>
    </source>
</evidence>
<dbReference type="PANTHER" id="PTHR43174:SF1">
    <property type="entry name" value="UDP-N-ACETYLGLUCOSAMINE 2-EPIMERASE"/>
    <property type="match status" value="1"/>
</dbReference>
<evidence type="ECO:0000256" key="1">
    <source>
        <dbReference type="RuleBase" id="RU003513"/>
    </source>
</evidence>
<reference evidence="3 4" key="1">
    <citation type="submission" date="2020-02" db="EMBL/GenBank/DDBJ databases">
        <title>Genome sequencing for Kineobactrum sp. M2.</title>
        <authorList>
            <person name="Park S.-J."/>
        </authorList>
    </citation>
    <scope>NUCLEOTIDE SEQUENCE [LARGE SCALE GENOMIC DNA]</scope>
    <source>
        <strain evidence="3 4">M2</strain>
    </source>
</reference>
<keyword evidence="1 3" id="KW-0413">Isomerase</keyword>
<dbReference type="EMBL" id="CP048711">
    <property type="protein sequence ID" value="QIB64726.1"/>
    <property type="molecule type" value="Genomic_DNA"/>
</dbReference>
<organism evidence="3 4">
    <name type="scientific">Kineobactrum salinum</name>
    <dbReference type="NCBI Taxonomy" id="2708301"/>
    <lineage>
        <taxon>Bacteria</taxon>
        <taxon>Pseudomonadati</taxon>
        <taxon>Pseudomonadota</taxon>
        <taxon>Gammaproteobacteria</taxon>
        <taxon>Cellvibrionales</taxon>
        <taxon>Halieaceae</taxon>
        <taxon>Kineobactrum</taxon>
    </lineage>
</organism>
<protein>
    <submittedName>
        <fullName evidence="3">UDP-N-acetylglucosamine 2-epimerase (Non-hydrolyzing)</fullName>
        <ecNumber evidence="3">5.1.3.14</ecNumber>
    </submittedName>
</protein>
<dbReference type="Pfam" id="PF02350">
    <property type="entry name" value="Epimerase_2"/>
    <property type="match status" value="1"/>
</dbReference>
<name>A0A6C0TY80_9GAMM</name>
<evidence type="ECO:0000313" key="3">
    <source>
        <dbReference type="EMBL" id="QIB64726.1"/>
    </source>
</evidence>
<dbReference type="PANTHER" id="PTHR43174">
    <property type="entry name" value="UDP-N-ACETYLGLUCOSAMINE 2-EPIMERASE"/>
    <property type="match status" value="1"/>
</dbReference>
<dbReference type="Gene3D" id="3.40.50.2000">
    <property type="entry name" value="Glycogen Phosphorylase B"/>
    <property type="match status" value="2"/>
</dbReference>
<dbReference type="CDD" id="cd03786">
    <property type="entry name" value="GTB_UDP-GlcNAc_2-Epimerase"/>
    <property type="match status" value="1"/>
</dbReference>
<dbReference type="InterPro" id="IPR029767">
    <property type="entry name" value="WecB-like"/>
</dbReference>
<dbReference type="RefSeq" id="WP_163493976.1">
    <property type="nucleotide sequence ID" value="NZ_CP048711.1"/>
</dbReference>
<keyword evidence="4" id="KW-1185">Reference proteome</keyword>
<dbReference type="KEGG" id="kim:G3T16_04290"/>
<dbReference type="InterPro" id="IPR003331">
    <property type="entry name" value="UDP_GlcNAc_Epimerase_2_dom"/>
</dbReference>
<proteinExistence type="inferred from homology"/>